<dbReference type="Pfam" id="PF07835">
    <property type="entry name" value="COX4_pro_2"/>
    <property type="match status" value="1"/>
</dbReference>
<dbReference type="InterPro" id="IPR036596">
    <property type="entry name" value="Cyt-C_aa3_sf"/>
</dbReference>
<dbReference type="Gene3D" id="1.20.5.160">
    <property type="entry name" value="Bacterial aa3 type cytochrome c oxidase subunit IV"/>
    <property type="match status" value="1"/>
</dbReference>
<keyword evidence="1" id="KW-0812">Transmembrane</keyword>
<dbReference type="InterPro" id="IPR012422">
    <property type="entry name" value="Cyt_c_oxidase_su4_bac-aa3"/>
</dbReference>
<keyword evidence="1" id="KW-1133">Transmembrane helix</keyword>
<dbReference type="AlphaFoldDB" id="A0A2W5S7L3"/>
<feature type="transmembrane region" description="Helical" evidence="1">
    <location>
        <begin position="30"/>
        <end position="48"/>
    </location>
</feature>
<organism evidence="3 4">
    <name type="scientific">Cereibacter sphaeroides</name>
    <name type="common">Rhodobacter sphaeroides</name>
    <dbReference type="NCBI Taxonomy" id="1063"/>
    <lineage>
        <taxon>Bacteria</taxon>
        <taxon>Pseudomonadati</taxon>
        <taxon>Pseudomonadota</taxon>
        <taxon>Alphaproteobacteria</taxon>
        <taxon>Rhodobacterales</taxon>
        <taxon>Paracoccaceae</taxon>
        <taxon>Cereibacter</taxon>
    </lineage>
</organism>
<evidence type="ECO:0000256" key="1">
    <source>
        <dbReference type="SAM" id="Phobius"/>
    </source>
</evidence>
<gene>
    <name evidence="3" type="ORF">DI533_12250</name>
</gene>
<feature type="domain" description="Cytochrome c oxidase subunit IV bacterial aa3 type" evidence="2">
    <location>
        <begin position="10"/>
        <end position="49"/>
    </location>
</feature>
<sequence>MAGTDHTTEHKHGTMRISTQEKTFEGFVRMVAWGAGISIAVLIFLALANS</sequence>
<evidence type="ECO:0000313" key="4">
    <source>
        <dbReference type="Proteomes" id="UP000248975"/>
    </source>
</evidence>
<dbReference type="Proteomes" id="UP000248975">
    <property type="component" value="Unassembled WGS sequence"/>
</dbReference>
<dbReference type="SUPFAM" id="SSF81469">
    <property type="entry name" value="Bacterial aa3 type cytochrome c oxidase subunit IV"/>
    <property type="match status" value="1"/>
</dbReference>
<comment type="caution">
    <text evidence="3">The sequence shown here is derived from an EMBL/GenBank/DDBJ whole genome shotgun (WGS) entry which is preliminary data.</text>
</comment>
<evidence type="ECO:0000259" key="2">
    <source>
        <dbReference type="Pfam" id="PF07835"/>
    </source>
</evidence>
<keyword evidence="1" id="KW-0472">Membrane</keyword>
<name>A0A2W5S7L3_CERSP</name>
<reference evidence="3 4" key="1">
    <citation type="submission" date="2017-08" db="EMBL/GenBank/DDBJ databases">
        <title>Infants hospitalized years apart are colonized by the same room-sourced microbial strains.</title>
        <authorList>
            <person name="Brooks B."/>
            <person name="Olm M.R."/>
            <person name="Firek B.A."/>
            <person name="Baker R."/>
            <person name="Thomas B.C."/>
            <person name="Morowitz M.J."/>
            <person name="Banfield J.F."/>
        </authorList>
    </citation>
    <scope>NUCLEOTIDE SEQUENCE [LARGE SCALE GENOMIC DNA]</scope>
    <source>
        <strain evidence="3">S2_003_000_R2_11</strain>
    </source>
</reference>
<proteinExistence type="predicted"/>
<accession>A0A2W5S7L3</accession>
<dbReference type="EMBL" id="QFQS01000002">
    <property type="protein sequence ID" value="PZQ97906.1"/>
    <property type="molecule type" value="Genomic_DNA"/>
</dbReference>
<protein>
    <submittedName>
        <fullName evidence="3">Aa3-type cytochrome c oxidase subunit IV</fullName>
    </submittedName>
</protein>
<evidence type="ECO:0000313" key="3">
    <source>
        <dbReference type="EMBL" id="PZQ97906.1"/>
    </source>
</evidence>